<comment type="catalytic activity">
    <reaction evidence="8">
        <text>D-arabinose 5-phosphate + phosphoenolpyruvate + H2O = 3-deoxy-alpha-D-manno-2-octulosonate-8-phosphate + phosphate</text>
        <dbReference type="Rhea" id="RHEA:14053"/>
        <dbReference type="ChEBI" id="CHEBI:15377"/>
        <dbReference type="ChEBI" id="CHEBI:43474"/>
        <dbReference type="ChEBI" id="CHEBI:57693"/>
        <dbReference type="ChEBI" id="CHEBI:58702"/>
        <dbReference type="ChEBI" id="CHEBI:85985"/>
        <dbReference type="EC" id="2.5.1.55"/>
    </reaction>
</comment>
<comment type="pathway">
    <text evidence="3">Carbohydrate biosynthesis; 3-deoxy-D-manno-octulosonate biosynthesis; 3-deoxy-D-manno-octulosonate from D-ribulose 5-phosphate: step 2/3.</text>
</comment>
<dbReference type="Gene3D" id="3.20.20.70">
    <property type="entry name" value="Aldolase class I"/>
    <property type="match status" value="1"/>
</dbReference>
<dbReference type="EC" id="2.5.1.55" evidence="5"/>
<dbReference type="Pfam" id="PF00793">
    <property type="entry name" value="DAHP_synth_1"/>
    <property type="match status" value="1"/>
</dbReference>
<reference evidence="10 11" key="1">
    <citation type="submission" date="2018-03" db="EMBL/GenBank/DDBJ databases">
        <title>Genomic Encyclopedia of Archaeal and Bacterial Type Strains, Phase II (KMG-II): from individual species to whole genera.</title>
        <authorList>
            <person name="Goeker M."/>
        </authorList>
    </citation>
    <scope>NUCLEOTIDE SEQUENCE [LARGE SCALE GENOMIC DNA]</scope>
    <source>
        <strain evidence="10 11">DSM 18107</strain>
    </source>
</reference>
<dbReference type="AlphaFoldDB" id="A0A2P8G7R6"/>
<dbReference type="Proteomes" id="UP000240978">
    <property type="component" value="Unassembled WGS sequence"/>
</dbReference>
<keyword evidence="7" id="KW-0808">Transferase</keyword>
<evidence type="ECO:0000259" key="9">
    <source>
        <dbReference type="Pfam" id="PF00793"/>
    </source>
</evidence>
<evidence type="ECO:0000256" key="8">
    <source>
        <dbReference type="ARBA" id="ARBA00049112"/>
    </source>
</evidence>
<comment type="caution">
    <text evidence="10">The sequence shown here is derived from an EMBL/GenBank/DDBJ whole genome shotgun (WGS) entry which is preliminary data.</text>
</comment>
<feature type="domain" description="DAHP synthetase I/KDSA" evidence="9">
    <location>
        <begin position="18"/>
        <end position="272"/>
    </location>
</feature>
<dbReference type="InterPro" id="IPR013785">
    <property type="entry name" value="Aldolase_TIM"/>
</dbReference>
<evidence type="ECO:0000313" key="11">
    <source>
        <dbReference type="Proteomes" id="UP000240978"/>
    </source>
</evidence>
<organism evidence="10 11">
    <name type="scientific">Chitinophaga ginsengisoli</name>
    <dbReference type="NCBI Taxonomy" id="363837"/>
    <lineage>
        <taxon>Bacteria</taxon>
        <taxon>Pseudomonadati</taxon>
        <taxon>Bacteroidota</taxon>
        <taxon>Chitinophagia</taxon>
        <taxon>Chitinophagales</taxon>
        <taxon>Chitinophagaceae</taxon>
        <taxon>Chitinophaga</taxon>
    </lineage>
</organism>
<evidence type="ECO:0000256" key="2">
    <source>
        <dbReference type="ARBA" id="ARBA00004756"/>
    </source>
</evidence>
<accession>A0A2P8G7R6</accession>
<evidence type="ECO:0000256" key="4">
    <source>
        <dbReference type="ARBA" id="ARBA00010499"/>
    </source>
</evidence>
<dbReference type="NCBIfam" id="NF003543">
    <property type="entry name" value="PRK05198.1"/>
    <property type="match status" value="1"/>
</dbReference>
<dbReference type="OrthoDB" id="9776934at2"/>
<protein>
    <recommendedName>
        <fullName evidence="5">3-deoxy-8-phosphooctulonate synthase</fullName>
        <ecNumber evidence="5">2.5.1.55</ecNumber>
    </recommendedName>
</protein>
<evidence type="ECO:0000256" key="7">
    <source>
        <dbReference type="ARBA" id="ARBA00022679"/>
    </source>
</evidence>
<keyword evidence="11" id="KW-1185">Reference proteome</keyword>
<name>A0A2P8G7R6_9BACT</name>
<dbReference type="SUPFAM" id="SSF51569">
    <property type="entry name" value="Aldolase"/>
    <property type="match status" value="1"/>
</dbReference>
<dbReference type="UniPathway" id="UPA00357">
    <property type="reaction ID" value="UER00474"/>
</dbReference>
<dbReference type="InterPro" id="IPR006269">
    <property type="entry name" value="KDO8P_synthase"/>
</dbReference>
<dbReference type="RefSeq" id="WP_106603199.1">
    <property type="nucleotide sequence ID" value="NZ_PYGK01000006.1"/>
</dbReference>
<sequence>MSAQTHLKSLFKDQYNPDNFFLIAGPCVVEDEALLMHVAEKVSGICKRLNIPYIFKASYRKANRTSINSFSGVGDVEGLDLLQKTGQTFNLPVTTDIHSAAEAAMAAAYVDILQIPAFLCRQTDILLAAAETGKFVNVKKGQFVSGEAMKFAVEKVKQGGNDKVWLTERGTTFGYQDLVVDYRNIPIMKEHGVPVIMDCTHSLQQPNQTSGVTGGNPKLISTIAKAAIATGADGLFIETHPNPAQAKSDGANMLHLDLLEGLLEQLVRLREVVK</sequence>
<gene>
    <name evidence="10" type="ORF">CLV42_106344</name>
</gene>
<evidence type="ECO:0000256" key="3">
    <source>
        <dbReference type="ARBA" id="ARBA00004845"/>
    </source>
</evidence>
<keyword evidence="6" id="KW-0963">Cytoplasm</keyword>
<proteinExistence type="inferred from homology"/>
<dbReference type="GO" id="GO:0005737">
    <property type="term" value="C:cytoplasm"/>
    <property type="evidence" value="ECO:0007669"/>
    <property type="project" value="UniProtKB-SubCell"/>
</dbReference>
<dbReference type="UniPathway" id="UPA00030"/>
<dbReference type="GO" id="GO:0008676">
    <property type="term" value="F:3-deoxy-8-phosphooctulonate synthase activity"/>
    <property type="evidence" value="ECO:0007669"/>
    <property type="project" value="UniProtKB-EC"/>
</dbReference>
<comment type="subcellular location">
    <subcellularLocation>
        <location evidence="1">Cytoplasm</location>
    </subcellularLocation>
</comment>
<evidence type="ECO:0000256" key="5">
    <source>
        <dbReference type="ARBA" id="ARBA00012693"/>
    </source>
</evidence>
<comment type="pathway">
    <text evidence="2">Bacterial outer membrane biogenesis; lipopolysaccharide biosynthesis.</text>
</comment>
<dbReference type="PANTHER" id="PTHR21057">
    <property type="entry name" value="PHOSPHO-2-DEHYDRO-3-DEOXYHEPTONATE ALDOLASE"/>
    <property type="match status" value="1"/>
</dbReference>
<dbReference type="NCBIfam" id="TIGR01362">
    <property type="entry name" value="KDO8P_synth"/>
    <property type="match status" value="1"/>
</dbReference>
<evidence type="ECO:0000313" key="10">
    <source>
        <dbReference type="EMBL" id="PSL30008.1"/>
    </source>
</evidence>
<comment type="similarity">
    <text evidence="4">Belongs to the KdsA family.</text>
</comment>
<dbReference type="EMBL" id="PYGK01000006">
    <property type="protein sequence ID" value="PSL30008.1"/>
    <property type="molecule type" value="Genomic_DNA"/>
</dbReference>
<dbReference type="InterPro" id="IPR006218">
    <property type="entry name" value="DAHP1/KDSA"/>
</dbReference>
<evidence type="ECO:0000256" key="6">
    <source>
        <dbReference type="ARBA" id="ARBA00022490"/>
    </source>
</evidence>
<dbReference type="GO" id="GO:0009103">
    <property type="term" value="P:lipopolysaccharide biosynthetic process"/>
    <property type="evidence" value="ECO:0007669"/>
    <property type="project" value="UniProtKB-UniPathway"/>
</dbReference>
<evidence type="ECO:0000256" key="1">
    <source>
        <dbReference type="ARBA" id="ARBA00004496"/>
    </source>
</evidence>